<accession>A0A930H150</accession>
<keyword evidence="2" id="KW-0408">Iron</keyword>
<dbReference type="InterPro" id="IPR017900">
    <property type="entry name" value="4Fe4S_Fe_S_CS"/>
</dbReference>
<dbReference type="Pfam" id="PF12838">
    <property type="entry name" value="Fer4_7"/>
    <property type="match status" value="1"/>
</dbReference>
<keyword evidence="1" id="KW-0479">Metal-binding</keyword>
<dbReference type="Proteomes" id="UP000780721">
    <property type="component" value="Unassembled WGS sequence"/>
</dbReference>
<dbReference type="PROSITE" id="PS51379">
    <property type="entry name" value="4FE4S_FER_2"/>
    <property type="match status" value="2"/>
</dbReference>
<dbReference type="Gene3D" id="3.30.70.20">
    <property type="match status" value="1"/>
</dbReference>
<evidence type="ECO:0000313" key="6">
    <source>
        <dbReference type="Proteomes" id="UP000780721"/>
    </source>
</evidence>
<dbReference type="AlphaFoldDB" id="A0A930H150"/>
<evidence type="ECO:0000256" key="2">
    <source>
        <dbReference type="ARBA" id="ARBA00023004"/>
    </source>
</evidence>
<dbReference type="PANTHER" id="PTHR43034:SF2">
    <property type="entry name" value="ION-TRANSLOCATING OXIDOREDUCTASE COMPLEX SUBUNIT C"/>
    <property type="match status" value="1"/>
</dbReference>
<dbReference type="GO" id="GO:0051539">
    <property type="term" value="F:4 iron, 4 sulfur cluster binding"/>
    <property type="evidence" value="ECO:0007669"/>
    <property type="project" value="InterPro"/>
</dbReference>
<dbReference type="InterPro" id="IPR010208">
    <property type="entry name" value="Ion_transpt_RnfC/RsxC"/>
</dbReference>
<evidence type="ECO:0000256" key="1">
    <source>
        <dbReference type="ARBA" id="ARBA00022723"/>
    </source>
</evidence>
<dbReference type="GO" id="GO:0016020">
    <property type="term" value="C:membrane"/>
    <property type="evidence" value="ECO:0007669"/>
    <property type="project" value="InterPro"/>
</dbReference>
<evidence type="ECO:0000256" key="3">
    <source>
        <dbReference type="ARBA" id="ARBA00023014"/>
    </source>
</evidence>
<feature type="non-terminal residue" evidence="5">
    <location>
        <position position="1"/>
    </location>
</feature>
<protein>
    <submittedName>
        <fullName evidence="5">SLBB domain-containing protein</fullName>
    </submittedName>
</protein>
<dbReference type="GO" id="GO:0046872">
    <property type="term" value="F:metal ion binding"/>
    <property type="evidence" value="ECO:0007669"/>
    <property type="project" value="UniProtKB-KW"/>
</dbReference>
<dbReference type="Gene3D" id="3.10.20.600">
    <property type="match status" value="1"/>
</dbReference>
<dbReference type="GO" id="GO:0009055">
    <property type="term" value="F:electron transfer activity"/>
    <property type="evidence" value="ECO:0007669"/>
    <property type="project" value="InterPro"/>
</dbReference>
<sequence>VDTVVAIYEAVCESKPLVRKILTVTGDAVASPGNFRVPLGTNYQQVISAAGGFSEDPEKVISGGPMMGMPLFVLDIPVTKNSSSILAFKKDPVAEEATTPCINCGRCVTACPENLMPTLMMVASLQKNTERFEKLYGMECIECGCCSYVCPAKRPLTQGFKQMKRKVNAEKRAKAAKAQGGK</sequence>
<proteinExistence type="predicted"/>
<dbReference type="PROSITE" id="PS00198">
    <property type="entry name" value="4FE4S_FER_1"/>
    <property type="match status" value="2"/>
</dbReference>
<name>A0A930H150_9FIRM</name>
<evidence type="ECO:0000313" key="5">
    <source>
        <dbReference type="EMBL" id="MBF1305405.1"/>
    </source>
</evidence>
<dbReference type="InterPro" id="IPR017896">
    <property type="entry name" value="4Fe4S_Fe-S-bd"/>
</dbReference>
<keyword evidence="3" id="KW-0411">Iron-sulfur</keyword>
<reference evidence="5" key="1">
    <citation type="submission" date="2020-04" db="EMBL/GenBank/DDBJ databases">
        <title>Deep metagenomics examines the oral microbiome during advanced dental caries in children, revealing novel taxa and co-occurrences with host molecules.</title>
        <authorList>
            <person name="Baker J.L."/>
            <person name="Morton J.T."/>
            <person name="Dinis M."/>
            <person name="Alvarez R."/>
            <person name="Tran N.C."/>
            <person name="Knight R."/>
            <person name="Edlund A."/>
        </authorList>
    </citation>
    <scope>NUCLEOTIDE SEQUENCE</scope>
    <source>
        <strain evidence="5">JCVI_48_bin.5</strain>
    </source>
</reference>
<dbReference type="EMBL" id="JABZRB010000160">
    <property type="protein sequence ID" value="MBF1305405.1"/>
    <property type="molecule type" value="Genomic_DNA"/>
</dbReference>
<dbReference type="InterPro" id="IPR019554">
    <property type="entry name" value="Soluble_ligand-bd"/>
</dbReference>
<organism evidence="5 6">
    <name type="scientific">Oribacterium sinus</name>
    <dbReference type="NCBI Taxonomy" id="237576"/>
    <lineage>
        <taxon>Bacteria</taxon>
        <taxon>Bacillati</taxon>
        <taxon>Bacillota</taxon>
        <taxon>Clostridia</taxon>
        <taxon>Lachnospirales</taxon>
        <taxon>Lachnospiraceae</taxon>
        <taxon>Oribacterium</taxon>
    </lineage>
</organism>
<dbReference type="Pfam" id="PF10531">
    <property type="entry name" value="SLBB"/>
    <property type="match status" value="1"/>
</dbReference>
<feature type="domain" description="4Fe-4S ferredoxin-type" evidence="4">
    <location>
        <begin position="130"/>
        <end position="161"/>
    </location>
</feature>
<comment type="caution">
    <text evidence="5">The sequence shown here is derived from an EMBL/GenBank/DDBJ whole genome shotgun (WGS) entry which is preliminary data.</text>
</comment>
<evidence type="ECO:0000259" key="4">
    <source>
        <dbReference type="PROSITE" id="PS51379"/>
    </source>
</evidence>
<feature type="domain" description="4Fe-4S ferredoxin-type" evidence="4">
    <location>
        <begin position="90"/>
        <end position="122"/>
    </location>
</feature>
<gene>
    <name evidence="5" type="ORF">HXM91_06080</name>
</gene>
<dbReference type="PANTHER" id="PTHR43034">
    <property type="entry name" value="ION-TRANSLOCATING OXIDOREDUCTASE COMPLEX SUBUNIT C"/>
    <property type="match status" value="1"/>
</dbReference>
<dbReference type="SUPFAM" id="SSF46548">
    <property type="entry name" value="alpha-helical ferredoxin"/>
    <property type="match status" value="1"/>
</dbReference>